<evidence type="ECO:0000313" key="3">
    <source>
        <dbReference type="Proteomes" id="UP000242015"/>
    </source>
</evidence>
<gene>
    <name evidence="2" type="ORF">B9Q04_14220</name>
</gene>
<comment type="caution">
    <text evidence="2">The sequence shown here is derived from an EMBL/GenBank/DDBJ whole genome shotgun (WGS) entry which is preliminary data.</text>
</comment>
<sequence>MQRRKRYAVGLDYEAYQRLVKIRSDLEHRLGFVVSLSEIVRLTLNQMDLEKTAKLILEQRKAGSDPTRKEPASDPLEVATA</sequence>
<organism evidence="2 3">
    <name type="scientific">Candidatus Marsarchaeota G2 archaeon BE_D</name>
    <dbReference type="NCBI Taxonomy" id="1978158"/>
    <lineage>
        <taxon>Archaea</taxon>
        <taxon>Candidatus Marsarchaeota</taxon>
        <taxon>Candidatus Marsarchaeota group 2</taxon>
    </lineage>
</organism>
<name>A0A2R6C7G5_9ARCH</name>
<proteinExistence type="predicted"/>
<dbReference type="Proteomes" id="UP000242015">
    <property type="component" value="Unassembled WGS sequence"/>
</dbReference>
<evidence type="ECO:0000256" key="1">
    <source>
        <dbReference type="SAM" id="MobiDB-lite"/>
    </source>
</evidence>
<protein>
    <submittedName>
        <fullName evidence="2">Uncharacterized protein</fullName>
    </submittedName>
</protein>
<dbReference type="EMBL" id="NEXF01000398">
    <property type="protein sequence ID" value="PSO06790.1"/>
    <property type="molecule type" value="Genomic_DNA"/>
</dbReference>
<feature type="compositionally biased region" description="Basic and acidic residues" evidence="1">
    <location>
        <begin position="58"/>
        <end position="72"/>
    </location>
</feature>
<evidence type="ECO:0000313" key="2">
    <source>
        <dbReference type="EMBL" id="PSO06790.1"/>
    </source>
</evidence>
<feature type="region of interest" description="Disordered" evidence="1">
    <location>
        <begin position="58"/>
        <end position="81"/>
    </location>
</feature>
<accession>A0A2R6C7G5</accession>
<dbReference type="AlphaFoldDB" id="A0A2R6C7G5"/>
<reference evidence="2 3" key="1">
    <citation type="submission" date="2017-04" db="EMBL/GenBank/DDBJ databases">
        <title>Novel microbial lineages endemic to geothermal iron-oxide mats fill important gaps in the evolutionary history of Archaea.</title>
        <authorList>
            <person name="Jay Z.J."/>
            <person name="Beam J.P."/>
            <person name="Dlakic M."/>
            <person name="Rusch D.B."/>
            <person name="Kozubal M.A."/>
            <person name="Inskeep W.P."/>
        </authorList>
    </citation>
    <scope>NUCLEOTIDE SEQUENCE [LARGE SCALE GENOMIC DNA]</scope>
    <source>
        <strain evidence="2">BE_D</strain>
    </source>
</reference>